<feature type="coiled-coil region" evidence="1">
    <location>
        <begin position="135"/>
        <end position="176"/>
    </location>
</feature>
<evidence type="ECO:0000256" key="2">
    <source>
        <dbReference type="SAM" id="MobiDB-lite"/>
    </source>
</evidence>
<feature type="region of interest" description="Disordered" evidence="2">
    <location>
        <begin position="262"/>
        <end position="282"/>
    </location>
</feature>
<keyword evidence="4" id="KW-1185">Reference proteome</keyword>
<comment type="caution">
    <text evidence="3">The sequence shown here is derived from an EMBL/GenBank/DDBJ whole genome shotgun (WGS) entry which is preliminary data.</text>
</comment>
<keyword evidence="1" id="KW-0175">Coiled coil</keyword>
<sequence>MGFGRKSQNRGFVTRMNKVDVRSQERVQSSYQYYTEEDLVRQKNEHQQEIEQIEKKWQKRLDAVLKSQRDSYEEFRGVRDVDSSFQSSFVERQADSSPQLHENRLHKIEGVEMRRQYETQKETHLKQIQERDRIILKLQNENTRLSETLESKNEELRKKDDRIKIYITKLSQYENQENMKILNLNKIDHSVCKNPPQELSNQEYMSSCRSNIHPWKCHEQVLTTFSSEGKSEIENTKPVHNSKNELILLNQLLTQINSAKIKRNKNRHKTKSKSSIKKGRNTVYDGIQKFNGSFESHKHYSSQQPYGMDYTE</sequence>
<accession>A0AAD2CZ62</accession>
<protein>
    <submittedName>
        <fullName evidence="3">Uncharacterized protein</fullName>
    </submittedName>
</protein>
<gene>
    <name evidence="3" type="ORF">ECRASSUSDP1_LOCUS15865</name>
</gene>
<feature type="compositionally biased region" description="Basic residues" evidence="2">
    <location>
        <begin position="262"/>
        <end position="280"/>
    </location>
</feature>
<reference evidence="3" key="1">
    <citation type="submission" date="2023-07" db="EMBL/GenBank/DDBJ databases">
        <authorList>
            <consortium name="AG Swart"/>
            <person name="Singh M."/>
            <person name="Singh A."/>
            <person name="Seah K."/>
            <person name="Emmerich C."/>
        </authorList>
    </citation>
    <scope>NUCLEOTIDE SEQUENCE</scope>
    <source>
        <strain evidence="3">DP1</strain>
    </source>
</reference>
<name>A0AAD2CZ62_EUPCR</name>
<dbReference type="EMBL" id="CAMPGE010015920">
    <property type="protein sequence ID" value="CAI2374512.1"/>
    <property type="molecule type" value="Genomic_DNA"/>
</dbReference>
<evidence type="ECO:0000313" key="4">
    <source>
        <dbReference type="Proteomes" id="UP001295684"/>
    </source>
</evidence>
<proteinExistence type="predicted"/>
<evidence type="ECO:0000313" key="3">
    <source>
        <dbReference type="EMBL" id="CAI2374512.1"/>
    </source>
</evidence>
<organism evidence="3 4">
    <name type="scientific">Euplotes crassus</name>
    <dbReference type="NCBI Taxonomy" id="5936"/>
    <lineage>
        <taxon>Eukaryota</taxon>
        <taxon>Sar</taxon>
        <taxon>Alveolata</taxon>
        <taxon>Ciliophora</taxon>
        <taxon>Intramacronucleata</taxon>
        <taxon>Spirotrichea</taxon>
        <taxon>Hypotrichia</taxon>
        <taxon>Euplotida</taxon>
        <taxon>Euplotidae</taxon>
        <taxon>Moneuplotes</taxon>
    </lineage>
</organism>
<dbReference type="AlphaFoldDB" id="A0AAD2CZ62"/>
<evidence type="ECO:0000256" key="1">
    <source>
        <dbReference type="SAM" id="Coils"/>
    </source>
</evidence>
<dbReference type="Proteomes" id="UP001295684">
    <property type="component" value="Unassembled WGS sequence"/>
</dbReference>